<dbReference type="EMBL" id="CP000750">
    <property type="protein sequence ID" value="ABS02556.1"/>
    <property type="molecule type" value="Genomic_DNA"/>
</dbReference>
<dbReference type="PROSITE" id="PS51760">
    <property type="entry name" value="GH10_2"/>
    <property type="match status" value="1"/>
</dbReference>
<dbReference type="Pfam" id="PF02018">
    <property type="entry name" value="CBM_4_9"/>
    <property type="match status" value="2"/>
</dbReference>
<evidence type="ECO:0000256" key="4">
    <source>
        <dbReference type="ARBA" id="ARBA00023295"/>
    </source>
</evidence>
<dbReference type="GO" id="GO:0031176">
    <property type="term" value="F:endo-1,4-beta-xylanase activity"/>
    <property type="evidence" value="ECO:0007669"/>
    <property type="project" value="UniProtKB-EC"/>
</dbReference>
<organism evidence="10 11">
    <name type="scientific">Kineococcus radiotolerans (strain ATCC BAA-149 / DSM 14245 / SRS30216)</name>
    <dbReference type="NCBI Taxonomy" id="266940"/>
    <lineage>
        <taxon>Bacteria</taxon>
        <taxon>Bacillati</taxon>
        <taxon>Actinomycetota</taxon>
        <taxon>Actinomycetes</taxon>
        <taxon>Kineosporiales</taxon>
        <taxon>Kineosporiaceae</taxon>
        <taxon>Kineococcus</taxon>
    </lineage>
</organism>
<dbReference type="Proteomes" id="UP000001116">
    <property type="component" value="Chromosome"/>
</dbReference>
<comment type="similarity">
    <text evidence="6">Belongs to the glycosyl hydrolase 10 (cellulase F) family.</text>
</comment>
<dbReference type="SMART" id="SM00633">
    <property type="entry name" value="Glyco_10"/>
    <property type="match status" value="1"/>
</dbReference>
<feature type="chain" id="PRO_5002704030" description="Beta-xylanase" evidence="7">
    <location>
        <begin position="30"/>
        <end position="912"/>
    </location>
</feature>
<sequence length="912" mass="96786">MRQRRLRAGALATGLLAGLGTVVAPSATAAAVDYTAGFESGTSGWTGRGTTGVAVSTDQAHGGSSSLLATGRTANWHGPALDARTVMPAGRYTIEAWVRLVAGTGADTVSLTVARTPDGGAAAYDSVANGVAVTDSGWTRVSGTYEFATANNSQLELYLESPDATQAFYVDDVRITGETAAPVQPGTTPPVTTAFDGGPDGWTARGDATVAHVTAGGRSGGALSVSGRTQTWHGPALDVTPNLAVGRTVEASVWARLAPGSAPAQLTLSIQRDRAGTQTAYENIAGAEVTADAWTRIRGTYTLGSPVDRAQVYVEGTAGAAFLIDDFTLQPFAETPVQDVPALKDVLGAQGFEHVGVALDQRETTGRPAQLVQKHFNAFTPENDGKPESVQPTEGTFTFGNLDRLLDFADATGTQVYGHVLVWHSQTPAWVFQRPDGTPLTNSPADRALLEQRMETHIKAIADHVNARYPDGNSPIWAWDVVNEVIADGDNANPHDMRDSRWFQVLGEGFVDHAFRLADQYFPDAKLFINDYNTEMPEKRADYLGLVSSLIERGVPIDGVGHQAHVDFGRPVQWLDDSLTAVEELSAQEGHPLAQVITELDVSTSTEMASADVNSTGAPERATPDDAAAGVENGYYYRDLFAALREHSGSIESVTFWGISNARTWLRTWPYPRPWERPLPFDDDLQVTPAYWGVVDPSKLPARPADFLIPRLAAKDPVRVSSTSPAGAEVTFTPPVAGDTRDGVLSPTCTPASGSQFPIGTTRVTCTLTDEAGNQATPGVFDVVVTPPPTTTKLYQRVNHGPVVRANVNQTVQVVVQFGNEGTGTLLGRTFGHSCTQVNAGAAGSTPLALELAPGSAHTTQRNYPAGQNGNFTLRARPTRTGTAVLDCTLSLQDSFGAQVSTTTRITVDVRK</sequence>
<dbReference type="CAZy" id="CBM22">
    <property type="family name" value="Carbohydrate-Binding Module Family 22"/>
</dbReference>
<dbReference type="InterPro" id="IPR008979">
    <property type="entry name" value="Galactose-bd-like_sf"/>
</dbReference>
<feature type="signal peptide" evidence="7">
    <location>
        <begin position="1"/>
        <end position="29"/>
    </location>
</feature>
<dbReference type="InterPro" id="IPR044846">
    <property type="entry name" value="GH10"/>
</dbReference>
<evidence type="ECO:0000313" key="10">
    <source>
        <dbReference type="EMBL" id="ABS02556.1"/>
    </source>
</evidence>
<dbReference type="GO" id="GO:0045493">
    <property type="term" value="P:xylan catabolic process"/>
    <property type="evidence" value="ECO:0007669"/>
    <property type="project" value="UniProtKB-KW"/>
</dbReference>
<dbReference type="InterPro" id="IPR017853">
    <property type="entry name" value="GH"/>
</dbReference>
<dbReference type="InterPro" id="IPR003410">
    <property type="entry name" value="HYR_dom"/>
</dbReference>
<reference evidence="11" key="1">
    <citation type="journal article" date="2008" name="PLoS ONE">
        <title>Survival in nuclear waste, extreme resistance, and potential applications gleaned from the genome sequence of Kineococcus radiotolerans SRS30216.</title>
        <authorList>
            <person name="Bagwell C.E."/>
            <person name="Bhat S."/>
            <person name="Hawkins G.M."/>
            <person name="Smith B.W."/>
            <person name="Biswas T."/>
            <person name="Hoover T.R."/>
            <person name="Saunders E."/>
            <person name="Han C.S."/>
            <person name="Tsodikov O.V."/>
            <person name="Shimkets L.J."/>
        </authorList>
    </citation>
    <scope>NUCLEOTIDE SEQUENCE [LARGE SCALE GENOMIC DNA]</scope>
    <source>
        <strain evidence="11">ATCC BAA-149 / DSM 14245 / SRS30216</strain>
    </source>
</reference>
<keyword evidence="2 6" id="KW-0378">Hydrolase</keyword>
<proteinExistence type="inferred from homology"/>
<dbReference type="KEGG" id="kra:Krad_1068"/>
<dbReference type="Gene3D" id="2.60.120.260">
    <property type="entry name" value="Galactose-binding domain-like"/>
    <property type="match status" value="2"/>
</dbReference>
<evidence type="ECO:0000256" key="6">
    <source>
        <dbReference type="RuleBase" id="RU361174"/>
    </source>
</evidence>
<dbReference type="Gene3D" id="3.20.20.80">
    <property type="entry name" value="Glycosidases"/>
    <property type="match status" value="1"/>
</dbReference>
<comment type="catalytic activity">
    <reaction evidence="6">
        <text>Endohydrolysis of (1-&gt;4)-beta-D-xylosidic linkages in xylans.</text>
        <dbReference type="EC" id="3.2.1.8"/>
    </reaction>
</comment>
<dbReference type="RefSeq" id="WP_012084592.1">
    <property type="nucleotide sequence ID" value="NC_009664.2"/>
</dbReference>
<evidence type="ECO:0000313" key="11">
    <source>
        <dbReference type="Proteomes" id="UP000001116"/>
    </source>
</evidence>
<name>A6W6W7_KINRD</name>
<evidence type="ECO:0000256" key="5">
    <source>
        <dbReference type="ARBA" id="ARBA00023326"/>
    </source>
</evidence>
<dbReference type="SUPFAM" id="SSF49785">
    <property type="entry name" value="Galactose-binding domain-like"/>
    <property type="match status" value="2"/>
</dbReference>
<keyword evidence="1" id="KW-0677">Repeat</keyword>
<evidence type="ECO:0000256" key="1">
    <source>
        <dbReference type="ARBA" id="ARBA00022737"/>
    </source>
</evidence>
<dbReference type="CAZy" id="GH10">
    <property type="family name" value="Glycoside Hydrolase Family 10"/>
</dbReference>
<accession>A6W6W7</accession>
<dbReference type="HOGENOM" id="CLU_014692_0_0_11"/>
<dbReference type="InterPro" id="IPR001000">
    <property type="entry name" value="GH10_dom"/>
</dbReference>
<protein>
    <recommendedName>
        <fullName evidence="6">Beta-xylanase</fullName>
        <ecNumber evidence="6">3.2.1.8</ecNumber>
    </recommendedName>
</protein>
<dbReference type="STRING" id="266940.Krad_1068"/>
<keyword evidence="11" id="KW-1185">Reference proteome</keyword>
<feature type="domain" description="HYR" evidence="8">
    <location>
        <begin position="705"/>
        <end position="787"/>
    </location>
</feature>
<dbReference type="Pfam" id="PF02494">
    <property type="entry name" value="HYR"/>
    <property type="match status" value="1"/>
</dbReference>
<evidence type="ECO:0000256" key="7">
    <source>
        <dbReference type="SAM" id="SignalP"/>
    </source>
</evidence>
<dbReference type="AlphaFoldDB" id="A6W6W7"/>
<evidence type="ECO:0000259" key="9">
    <source>
        <dbReference type="PROSITE" id="PS51760"/>
    </source>
</evidence>
<dbReference type="SUPFAM" id="SSF51445">
    <property type="entry name" value="(Trans)glycosidases"/>
    <property type="match status" value="1"/>
</dbReference>
<dbReference type="PANTHER" id="PTHR31490">
    <property type="entry name" value="GLYCOSYL HYDROLASE"/>
    <property type="match status" value="1"/>
</dbReference>
<keyword evidence="5 6" id="KW-0624">Polysaccharide degradation</keyword>
<dbReference type="InterPro" id="IPR003305">
    <property type="entry name" value="CenC_carb-bd"/>
</dbReference>
<evidence type="ECO:0000256" key="3">
    <source>
        <dbReference type="ARBA" id="ARBA00023277"/>
    </source>
</evidence>
<gene>
    <name evidence="10" type="ordered locus">Krad_1068</name>
</gene>
<keyword evidence="7" id="KW-0732">Signal</keyword>
<dbReference type="EC" id="3.2.1.8" evidence="6"/>
<feature type="domain" description="GH10" evidence="9">
    <location>
        <begin position="337"/>
        <end position="697"/>
    </location>
</feature>
<dbReference type="PANTHER" id="PTHR31490:SF90">
    <property type="entry name" value="ENDO-1,4-BETA-XYLANASE A"/>
    <property type="match status" value="1"/>
</dbReference>
<evidence type="ECO:0000259" key="8">
    <source>
        <dbReference type="PROSITE" id="PS50825"/>
    </source>
</evidence>
<keyword evidence="4 6" id="KW-0326">Glycosidase</keyword>
<dbReference type="PRINTS" id="PR00134">
    <property type="entry name" value="GLHYDRLASE10"/>
</dbReference>
<keyword evidence="3 6" id="KW-0119">Carbohydrate metabolism</keyword>
<dbReference type="eggNOG" id="COG3693">
    <property type="taxonomic scope" value="Bacteria"/>
</dbReference>
<evidence type="ECO:0000256" key="2">
    <source>
        <dbReference type="ARBA" id="ARBA00022801"/>
    </source>
</evidence>
<dbReference type="PROSITE" id="PS50825">
    <property type="entry name" value="HYR"/>
    <property type="match status" value="1"/>
</dbReference>
<dbReference type="Pfam" id="PF00331">
    <property type="entry name" value="Glyco_hydro_10"/>
    <property type="match status" value="1"/>
</dbReference>